<evidence type="ECO:0000259" key="12">
    <source>
        <dbReference type="Pfam" id="PF01529"/>
    </source>
</evidence>
<evidence type="ECO:0000256" key="1">
    <source>
        <dbReference type="ARBA" id="ARBA00004127"/>
    </source>
</evidence>
<feature type="transmembrane region" description="Helical" evidence="10">
    <location>
        <begin position="205"/>
        <end position="230"/>
    </location>
</feature>
<accession>A0A0F7UKS3</accession>
<evidence type="ECO:0000256" key="2">
    <source>
        <dbReference type="ARBA" id="ARBA00022679"/>
    </source>
</evidence>
<evidence type="ECO:0000256" key="10">
    <source>
        <dbReference type="RuleBase" id="RU079119"/>
    </source>
</evidence>
<organism evidence="13">
    <name type="scientific">Neospora caninum (strain Liverpool)</name>
    <dbReference type="NCBI Taxonomy" id="572307"/>
    <lineage>
        <taxon>Eukaryota</taxon>
        <taxon>Sar</taxon>
        <taxon>Alveolata</taxon>
        <taxon>Apicomplexa</taxon>
        <taxon>Conoidasida</taxon>
        <taxon>Coccidia</taxon>
        <taxon>Eucoccidiorida</taxon>
        <taxon>Eimeriorina</taxon>
        <taxon>Sarcocystidae</taxon>
        <taxon>Neospora</taxon>
    </lineage>
</organism>
<feature type="compositionally biased region" description="Basic and acidic residues" evidence="11">
    <location>
        <begin position="17"/>
        <end position="30"/>
    </location>
</feature>
<keyword evidence="8 10" id="KW-0012">Acyltransferase</keyword>
<evidence type="ECO:0000256" key="7">
    <source>
        <dbReference type="ARBA" id="ARBA00023288"/>
    </source>
</evidence>
<dbReference type="GO" id="GO:0005783">
    <property type="term" value="C:endoplasmic reticulum"/>
    <property type="evidence" value="ECO:0007669"/>
    <property type="project" value="TreeGrafter"/>
</dbReference>
<feature type="domain" description="Palmitoyltransferase DHHC" evidence="12">
    <location>
        <begin position="160"/>
        <end position="289"/>
    </location>
</feature>
<feature type="transmembrane region" description="Helical" evidence="10">
    <location>
        <begin position="75"/>
        <end position="95"/>
    </location>
</feature>
<comment type="domain">
    <text evidence="10">The DHHC domain is required for palmitoyltransferase activity.</text>
</comment>
<evidence type="ECO:0000256" key="5">
    <source>
        <dbReference type="ARBA" id="ARBA00023136"/>
    </source>
</evidence>
<dbReference type="Pfam" id="PF01529">
    <property type="entry name" value="DHHC"/>
    <property type="match status" value="1"/>
</dbReference>
<keyword evidence="5 10" id="KW-0472">Membrane</keyword>
<dbReference type="GO" id="GO:0006612">
    <property type="term" value="P:protein targeting to membrane"/>
    <property type="evidence" value="ECO:0007669"/>
    <property type="project" value="TreeGrafter"/>
</dbReference>
<evidence type="ECO:0000313" key="13">
    <source>
        <dbReference type="EMBL" id="CEL69105.1"/>
    </source>
</evidence>
<dbReference type="PANTHER" id="PTHR22883:SF43">
    <property type="entry name" value="PALMITOYLTRANSFERASE APP"/>
    <property type="match status" value="1"/>
</dbReference>
<evidence type="ECO:0000256" key="6">
    <source>
        <dbReference type="ARBA" id="ARBA00023139"/>
    </source>
</evidence>
<sequence>MSGGIYTSMGSWGGDSDGEKREDETEKGLRVHEDLESGRRFCSDDLHASPRPLLPVNKERFCCGNRCLSGPEPGILLLTVFLLSAPAVLVVHDVLPQLSREAQLEAGLGFALLLAAVFGTLFAVAFSDPGILPREHCPAEIPSGPSRVKFVVINGVSVPQKWCATCCLYRPPRAKHCSICDTCVRRFDHHCPWVSNCIGQRNYRVFFFFVFFAALYALAVAVGAGVAIVAEINSRGWNVSVETIWQAACDCPRLAGLFVYGVCCSIPLLNLCCFNVYLVGNNLTTNEEILQLFPDRNPYSSGYLANVYHFFSHRVEPSLLGEDRPLSSSENASLFCETSVLPSTNRVSVSPEASSHRVDRHGVLPQSDRPGVDTPASAREIVSLFHGRA</sequence>
<comment type="similarity">
    <text evidence="10">Belongs to the DHHC palmitoyltransferase family.</text>
</comment>
<dbReference type="PANTHER" id="PTHR22883">
    <property type="entry name" value="ZINC FINGER DHHC DOMAIN CONTAINING PROTEIN"/>
    <property type="match status" value="1"/>
</dbReference>
<dbReference type="PROSITE" id="PS50216">
    <property type="entry name" value="DHHC"/>
    <property type="match status" value="1"/>
</dbReference>
<gene>
    <name evidence="13" type="ORF">BN1204_048275_1</name>
</gene>
<protein>
    <recommendedName>
        <fullName evidence="10">Palmitoyltransferase</fullName>
        <ecNumber evidence="10">2.3.1.225</ecNumber>
    </recommendedName>
</protein>
<reference evidence="13" key="1">
    <citation type="journal article" date="2015" name="PLoS ONE">
        <title>Comprehensive Evaluation of Toxoplasma gondii VEG and Neospora caninum LIV Genomes with Tachyzoite Stage Transcriptome and Proteome Defines Novel Transcript Features.</title>
        <authorList>
            <person name="Ramaprasad A."/>
            <person name="Mourier T."/>
            <person name="Naeem R."/>
            <person name="Malas T.B."/>
            <person name="Moussa E."/>
            <person name="Panigrahi A."/>
            <person name="Vermont S.J."/>
            <person name="Otto T.D."/>
            <person name="Wastling J."/>
            <person name="Pain A."/>
        </authorList>
    </citation>
    <scope>NUCLEOTIDE SEQUENCE</scope>
    <source>
        <strain evidence="13">Liverpool</strain>
    </source>
</reference>
<evidence type="ECO:0000256" key="4">
    <source>
        <dbReference type="ARBA" id="ARBA00022989"/>
    </source>
</evidence>
<evidence type="ECO:0000256" key="8">
    <source>
        <dbReference type="ARBA" id="ARBA00023315"/>
    </source>
</evidence>
<dbReference type="GO" id="GO:0005794">
    <property type="term" value="C:Golgi apparatus"/>
    <property type="evidence" value="ECO:0007669"/>
    <property type="project" value="TreeGrafter"/>
</dbReference>
<evidence type="ECO:0000256" key="11">
    <source>
        <dbReference type="SAM" id="MobiDB-lite"/>
    </source>
</evidence>
<dbReference type="InterPro" id="IPR001594">
    <property type="entry name" value="Palmitoyltrfase_DHHC"/>
</dbReference>
<evidence type="ECO:0000256" key="9">
    <source>
        <dbReference type="ARBA" id="ARBA00048048"/>
    </source>
</evidence>
<evidence type="ECO:0000256" key="3">
    <source>
        <dbReference type="ARBA" id="ARBA00022692"/>
    </source>
</evidence>
<proteinExistence type="inferred from homology"/>
<dbReference type="InterPro" id="IPR039859">
    <property type="entry name" value="PFA4/ZDH16/20/ERF2-like"/>
</dbReference>
<keyword evidence="2 10" id="KW-0808">Transferase</keyword>
<keyword evidence="7" id="KW-0449">Lipoprotein</keyword>
<dbReference type="EMBL" id="LN714485">
    <property type="protein sequence ID" value="CEL69105.1"/>
    <property type="molecule type" value="Genomic_DNA"/>
</dbReference>
<feature type="transmembrane region" description="Helical" evidence="10">
    <location>
        <begin position="257"/>
        <end position="279"/>
    </location>
</feature>
<dbReference type="GO" id="GO:0019706">
    <property type="term" value="F:protein-cysteine S-palmitoyltransferase activity"/>
    <property type="evidence" value="ECO:0007669"/>
    <property type="project" value="UniProtKB-EC"/>
</dbReference>
<keyword evidence="3 10" id="KW-0812">Transmembrane</keyword>
<keyword evidence="6" id="KW-0564">Palmitate</keyword>
<dbReference type="AlphaFoldDB" id="A0A0F7UKS3"/>
<feature type="region of interest" description="Disordered" evidence="11">
    <location>
        <begin position="1"/>
        <end position="30"/>
    </location>
</feature>
<dbReference type="EC" id="2.3.1.225" evidence="10"/>
<feature type="region of interest" description="Disordered" evidence="11">
    <location>
        <begin position="348"/>
        <end position="374"/>
    </location>
</feature>
<name>A0A0F7UKS3_NEOCL</name>
<keyword evidence="4 10" id="KW-1133">Transmembrane helix</keyword>
<comment type="catalytic activity">
    <reaction evidence="9 10">
        <text>L-cysteinyl-[protein] + hexadecanoyl-CoA = S-hexadecanoyl-L-cysteinyl-[protein] + CoA</text>
        <dbReference type="Rhea" id="RHEA:36683"/>
        <dbReference type="Rhea" id="RHEA-COMP:10131"/>
        <dbReference type="Rhea" id="RHEA-COMP:11032"/>
        <dbReference type="ChEBI" id="CHEBI:29950"/>
        <dbReference type="ChEBI" id="CHEBI:57287"/>
        <dbReference type="ChEBI" id="CHEBI:57379"/>
        <dbReference type="ChEBI" id="CHEBI:74151"/>
        <dbReference type="EC" id="2.3.1.225"/>
    </reaction>
</comment>
<feature type="transmembrane region" description="Helical" evidence="10">
    <location>
        <begin position="107"/>
        <end position="126"/>
    </location>
</feature>
<comment type="subcellular location">
    <subcellularLocation>
        <location evidence="1">Endomembrane system</location>
        <topology evidence="1">Multi-pass membrane protein</topology>
    </subcellularLocation>
</comment>